<name>A0A517WS44_9PLAN</name>
<keyword evidence="3" id="KW-1185">Reference proteome</keyword>
<feature type="domain" description="DUF427" evidence="1">
    <location>
        <begin position="3"/>
        <end position="88"/>
    </location>
</feature>
<dbReference type="PANTHER" id="PTHR34310:SF5">
    <property type="entry name" value="DUF427 DOMAIN PROTEIN (AFU_ORTHOLOGUE AFUA_3G02220)"/>
    <property type="match status" value="1"/>
</dbReference>
<dbReference type="EMBL" id="CP037422">
    <property type="protein sequence ID" value="QDU08048.1"/>
    <property type="molecule type" value="Genomic_DNA"/>
</dbReference>
<dbReference type="PANTHER" id="PTHR34310">
    <property type="entry name" value="DUF427 DOMAIN PROTEIN (AFU_ORTHOLOGUE AFUA_3G02220)"/>
    <property type="match status" value="1"/>
</dbReference>
<sequence length="94" mass="10979">MPKAIWNEAVLVESDDVITIDGDIYFPLESVNSNFLKKSSSTSTSPYKGKAFFYDVIVNDKMNRDAAWYYLEPEQEYEQLKNRIAFWKGIELQQ</sequence>
<dbReference type="AlphaFoldDB" id="A0A517WS44"/>
<protein>
    <recommendedName>
        <fullName evidence="1">DUF427 domain-containing protein</fullName>
    </recommendedName>
</protein>
<dbReference type="Proteomes" id="UP000318384">
    <property type="component" value="Chromosome"/>
</dbReference>
<gene>
    <name evidence="2" type="ORF">V202x_14110</name>
</gene>
<evidence type="ECO:0000313" key="2">
    <source>
        <dbReference type="EMBL" id="QDU08048.1"/>
    </source>
</evidence>
<dbReference type="RefSeq" id="WP_145172426.1">
    <property type="nucleotide sequence ID" value="NZ_CP037422.1"/>
</dbReference>
<dbReference type="Gene3D" id="2.170.150.40">
    <property type="entry name" value="Domain of unknown function (DUF427)"/>
    <property type="match status" value="1"/>
</dbReference>
<evidence type="ECO:0000259" key="1">
    <source>
        <dbReference type="Pfam" id="PF04248"/>
    </source>
</evidence>
<evidence type="ECO:0000313" key="3">
    <source>
        <dbReference type="Proteomes" id="UP000318384"/>
    </source>
</evidence>
<dbReference type="Pfam" id="PF04248">
    <property type="entry name" value="NTP_transf_9"/>
    <property type="match status" value="1"/>
</dbReference>
<dbReference type="InterPro" id="IPR007361">
    <property type="entry name" value="DUF427"/>
</dbReference>
<dbReference type="OrthoDB" id="119916at2"/>
<organism evidence="2 3">
    <name type="scientific">Gimesia aquarii</name>
    <dbReference type="NCBI Taxonomy" id="2527964"/>
    <lineage>
        <taxon>Bacteria</taxon>
        <taxon>Pseudomonadati</taxon>
        <taxon>Planctomycetota</taxon>
        <taxon>Planctomycetia</taxon>
        <taxon>Planctomycetales</taxon>
        <taxon>Planctomycetaceae</taxon>
        <taxon>Gimesia</taxon>
    </lineage>
</organism>
<proteinExistence type="predicted"/>
<accession>A0A517WS44</accession>
<reference evidence="2 3" key="1">
    <citation type="submission" date="2019-03" db="EMBL/GenBank/DDBJ databases">
        <title>Deep-cultivation of Planctomycetes and their phenomic and genomic characterization uncovers novel biology.</title>
        <authorList>
            <person name="Wiegand S."/>
            <person name="Jogler M."/>
            <person name="Boedeker C."/>
            <person name="Pinto D."/>
            <person name="Vollmers J."/>
            <person name="Rivas-Marin E."/>
            <person name="Kohn T."/>
            <person name="Peeters S.H."/>
            <person name="Heuer A."/>
            <person name="Rast P."/>
            <person name="Oberbeckmann S."/>
            <person name="Bunk B."/>
            <person name="Jeske O."/>
            <person name="Meyerdierks A."/>
            <person name="Storesund J.E."/>
            <person name="Kallscheuer N."/>
            <person name="Luecker S."/>
            <person name="Lage O.M."/>
            <person name="Pohl T."/>
            <person name="Merkel B.J."/>
            <person name="Hornburger P."/>
            <person name="Mueller R.-W."/>
            <person name="Bruemmer F."/>
            <person name="Labrenz M."/>
            <person name="Spormann A.M."/>
            <person name="Op den Camp H."/>
            <person name="Overmann J."/>
            <person name="Amann R."/>
            <person name="Jetten M.S.M."/>
            <person name="Mascher T."/>
            <person name="Medema M.H."/>
            <person name="Devos D.P."/>
            <person name="Kaster A.-K."/>
            <person name="Ovreas L."/>
            <person name="Rohde M."/>
            <person name="Galperin M.Y."/>
            <person name="Jogler C."/>
        </authorList>
    </citation>
    <scope>NUCLEOTIDE SEQUENCE [LARGE SCALE GENOMIC DNA]</scope>
    <source>
        <strain evidence="2 3">V202</strain>
    </source>
</reference>
<dbReference type="InterPro" id="IPR038694">
    <property type="entry name" value="DUF427_sf"/>
</dbReference>